<gene>
    <name evidence="2" type="ORF">F0562_020837</name>
</gene>
<evidence type="ECO:0000313" key="3">
    <source>
        <dbReference type="Proteomes" id="UP000325577"/>
    </source>
</evidence>
<feature type="region of interest" description="Disordered" evidence="1">
    <location>
        <begin position="542"/>
        <end position="579"/>
    </location>
</feature>
<reference evidence="2 3" key="1">
    <citation type="submission" date="2019-09" db="EMBL/GenBank/DDBJ databases">
        <title>A chromosome-level genome assembly of the Chinese tupelo Nyssa sinensis.</title>
        <authorList>
            <person name="Yang X."/>
            <person name="Kang M."/>
            <person name="Yang Y."/>
            <person name="Xiong H."/>
            <person name="Wang M."/>
            <person name="Zhang Z."/>
            <person name="Wang Z."/>
            <person name="Wu H."/>
            <person name="Ma T."/>
            <person name="Liu J."/>
            <person name="Xi Z."/>
        </authorList>
    </citation>
    <scope>NUCLEOTIDE SEQUENCE [LARGE SCALE GENOMIC DNA]</scope>
    <source>
        <strain evidence="2">J267</strain>
        <tissue evidence="2">Leaf</tissue>
    </source>
</reference>
<feature type="compositionally biased region" description="Acidic residues" evidence="1">
    <location>
        <begin position="372"/>
        <end position="383"/>
    </location>
</feature>
<protein>
    <submittedName>
        <fullName evidence="2">Uncharacterized protein</fullName>
    </submittedName>
</protein>
<dbReference type="Proteomes" id="UP000325577">
    <property type="component" value="Linkage Group LG10"/>
</dbReference>
<feature type="region of interest" description="Disordered" evidence="1">
    <location>
        <begin position="322"/>
        <end position="442"/>
    </location>
</feature>
<feature type="compositionally biased region" description="Low complexity" evidence="1">
    <location>
        <begin position="423"/>
        <end position="437"/>
    </location>
</feature>
<organism evidence="2 3">
    <name type="scientific">Nyssa sinensis</name>
    <dbReference type="NCBI Taxonomy" id="561372"/>
    <lineage>
        <taxon>Eukaryota</taxon>
        <taxon>Viridiplantae</taxon>
        <taxon>Streptophyta</taxon>
        <taxon>Embryophyta</taxon>
        <taxon>Tracheophyta</taxon>
        <taxon>Spermatophyta</taxon>
        <taxon>Magnoliopsida</taxon>
        <taxon>eudicotyledons</taxon>
        <taxon>Gunneridae</taxon>
        <taxon>Pentapetalae</taxon>
        <taxon>asterids</taxon>
        <taxon>Cornales</taxon>
        <taxon>Nyssaceae</taxon>
        <taxon>Nyssa</taxon>
    </lineage>
</organism>
<feature type="compositionally biased region" description="Polar residues" evidence="1">
    <location>
        <begin position="346"/>
        <end position="355"/>
    </location>
</feature>
<keyword evidence="3" id="KW-1185">Reference proteome</keyword>
<evidence type="ECO:0000313" key="2">
    <source>
        <dbReference type="EMBL" id="KAA8545712.1"/>
    </source>
</evidence>
<dbReference type="OrthoDB" id="785936at2759"/>
<dbReference type="PANTHER" id="PTHR37241:SF1">
    <property type="entry name" value="NEUROFILAMENT HEAVY PROTEIN"/>
    <property type="match status" value="1"/>
</dbReference>
<dbReference type="AlphaFoldDB" id="A0A5J5BVV3"/>
<feature type="region of interest" description="Disordered" evidence="1">
    <location>
        <begin position="174"/>
        <end position="302"/>
    </location>
</feature>
<feature type="compositionally biased region" description="Polar residues" evidence="1">
    <location>
        <begin position="290"/>
        <end position="301"/>
    </location>
</feature>
<feature type="compositionally biased region" description="Polar residues" evidence="1">
    <location>
        <begin position="1"/>
        <end position="10"/>
    </location>
</feature>
<proteinExistence type="predicted"/>
<feature type="compositionally biased region" description="Acidic residues" evidence="1">
    <location>
        <begin position="14"/>
        <end position="26"/>
    </location>
</feature>
<evidence type="ECO:0000256" key="1">
    <source>
        <dbReference type="SAM" id="MobiDB-lite"/>
    </source>
</evidence>
<feature type="compositionally biased region" description="Basic and acidic residues" evidence="1">
    <location>
        <begin position="276"/>
        <end position="289"/>
    </location>
</feature>
<feature type="region of interest" description="Disordered" evidence="1">
    <location>
        <begin position="614"/>
        <end position="663"/>
    </location>
</feature>
<feature type="compositionally biased region" description="Basic and acidic residues" evidence="1">
    <location>
        <begin position="208"/>
        <end position="252"/>
    </location>
</feature>
<name>A0A5J5BVV3_9ASTE</name>
<dbReference type="PANTHER" id="PTHR37241">
    <property type="entry name" value="NEUROFILAMENT HEAVY PROTEIN"/>
    <property type="match status" value="1"/>
</dbReference>
<sequence>MEQEPQLSTQKIEENEDGGGGGDEEFYEKIEAPKFVDFTIPEPYRPDDRYWFCLRVGCDQKHEEEMDSEAIYKNFVLRVMAARSPNIRLQKALNRKAPSTNARCPLSAPAKPSKPRMSRLAVISSISQKIDAKVKVKPLAKLNSTPNVEAKQDTANTPLTKICEGMKRLQITSERKRVLGYSSKSSKDIRRNPNKKLPLDPSGKRPRAGKDKSRAKDSLHPRNLGDQETKSLRCTKGKDKENLNKHSGSKEMIEDDSSDMEIDVKSRDGSILGSSRVKEGNGREKHLETLKTSGNFDGTDSTQEEVIPSIDAPLPTENLDVMLTVDSRKAPPVTENSDVSEDSGGEMNTISNSGESDLEENDLPIIGAQNEQGDEGSEGIEQEEQTKSSSEQGVRSKDSTEYPTSEGVGHESEIMDNDDKENASAFDDNRNFNNNNNQFGGKILGRQDICENTKKVARKMDKNLKEELTVGNGAQGMRYKKPKPTNPKPFRLRTDRRDGNDIQRNEKCLEQCKYNNDMHEGSEKELEKNLQKDAPHWTRTGCLKTSKGQLGPKIATDNVSQKSENSLRKAKSPSLQRQLVTPQRVASTKAMVSYITPGQQLGVIKETSSTISRSKEAGKLRITKSSACAASRSSSRGRRPATIPKEPNFHSVHTPKSCTRKVA</sequence>
<feature type="region of interest" description="Disordered" evidence="1">
    <location>
        <begin position="98"/>
        <end position="117"/>
    </location>
</feature>
<feature type="region of interest" description="Disordered" evidence="1">
    <location>
        <begin position="475"/>
        <end position="496"/>
    </location>
</feature>
<feature type="region of interest" description="Disordered" evidence="1">
    <location>
        <begin position="1"/>
        <end position="26"/>
    </location>
</feature>
<accession>A0A5J5BVV3</accession>
<feature type="compositionally biased region" description="Low complexity" evidence="1">
    <location>
        <begin position="625"/>
        <end position="634"/>
    </location>
</feature>
<dbReference type="EMBL" id="CM018033">
    <property type="protein sequence ID" value="KAA8545712.1"/>
    <property type="molecule type" value="Genomic_DNA"/>
</dbReference>